<sequence length="133" mass="14651">MIIDTSAIVAMINREPESGVLERALVADPKVRIGAATRVEAGIVLLSKFGMRGRSLFERFLQEQDVVTVPFDKLHAEVAIEAFQRFGKGRHSARLNLGDCHSYATAKIAGEPLLCIGDDFPQTDLELVKLEEN</sequence>
<comment type="caution">
    <text evidence="10">The sequence shown here is derived from an EMBL/GenBank/DDBJ whole genome shotgun (WGS) entry which is preliminary data.</text>
</comment>
<dbReference type="EMBL" id="JBHRWI010000006">
    <property type="protein sequence ID" value="MFC3509722.1"/>
    <property type="molecule type" value="Genomic_DNA"/>
</dbReference>
<comment type="cofactor">
    <cofactor evidence="1 8">
        <name>Mg(2+)</name>
        <dbReference type="ChEBI" id="CHEBI:18420"/>
    </cofactor>
</comment>
<keyword evidence="6 8" id="KW-0460">Magnesium</keyword>
<gene>
    <name evidence="8" type="primary">vapC</name>
    <name evidence="10" type="ORF">ACFORO_06075</name>
</gene>
<comment type="function">
    <text evidence="8">Toxic component of a toxin-antitoxin (TA) system. An RNase.</text>
</comment>
<keyword evidence="4 8" id="KW-0479">Metal-binding</keyword>
<evidence type="ECO:0000256" key="5">
    <source>
        <dbReference type="ARBA" id="ARBA00022801"/>
    </source>
</evidence>
<accession>A0ABV7QAG6</accession>
<dbReference type="PANTHER" id="PTHR33653:SF1">
    <property type="entry name" value="RIBONUCLEASE VAPC2"/>
    <property type="match status" value="1"/>
</dbReference>
<keyword evidence="2 8" id="KW-1277">Toxin-antitoxin system</keyword>
<dbReference type="SUPFAM" id="SSF88723">
    <property type="entry name" value="PIN domain-like"/>
    <property type="match status" value="1"/>
</dbReference>
<dbReference type="Gene3D" id="3.40.50.1010">
    <property type="entry name" value="5'-nuclease"/>
    <property type="match status" value="1"/>
</dbReference>
<organism evidence="10 11">
    <name type="scientific">Amycolatopsis halotolerans</name>
    <dbReference type="NCBI Taxonomy" id="330083"/>
    <lineage>
        <taxon>Bacteria</taxon>
        <taxon>Bacillati</taxon>
        <taxon>Actinomycetota</taxon>
        <taxon>Actinomycetes</taxon>
        <taxon>Pseudonocardiales</taxon>
        <taxon>Pseudonocardiaceae</taxon>
        <taxon>Amycolatopsis</taxon>
    </lineage>
</organism>
<evidence type="ECO:0000313" key="10">
    <source>
        <dbReference type="EMBL" id="MFC3509722.1"/>
    </source>
</evidence>
<keyword evidence="8" id="KW-0800">Toxin</keyword>
<name>A0ABV7QAG6_9PSEU</name>
<evidence type="ECO:0000256" key="6">
    <source>
        <dbReference type="ARBA" id="ARBA00022842"/>
    </source>
</evidence>
<dbReference type="HAMAP" id="MF_00265">
    <property type="entry name" value="VapC_Nob1"/>
    <property type="match status" value="1"/>
</dbReference>
<evidence type="ECO:0000256" key="7">
    <source>
        <dbReference type="ARBA" id="ARBA00038093"/>
    </source>
</evidence>
<dbReference type="InterPro" id="IPR002716">
    <property type="entry name" value="PIN_dom"/>
</dbReference>
<protein>
    <recommendedName>
        <fullName evidence="8">Ribonuclease VapC</fullName>
        <shortName evidence="8">RNase VapC</shortName>
        <ecNumber evidence="8">3.1.-.-</ecNumber>
    </recommendedName>
    <alternativeName>
        <fullName evidence="8">Toxin VapC</fullName>
    </alternativeName>
</protein>
<dbReference type="RefSeq" id="WP_377867722.1">
    <property type="nucleotide sequence ID" value="NZ_JBHMAY010000001.1"/>
</dbReference>
<dbReference type="InterPro" id="IPR029060">
    <property type="entry name" value="PIN-like_dom_sf"/>
</dbReference>
<dbReference type="CDD" id="cd09871">
    <property type="entry name" value="PIN_MtVapC28-VapC30-like"/>
    <property type="match status" value="1"/>
</dbReference>
<evidence type="ECO:0000256" key="2">
    <source>
        <dbReference type="ARBA" id="ARBA00022649"/>
    </source>
</evidence>
<evidence type="ECO:0000256" key="3">
    <source>
        <dbReference type="ARBA" id="ARBA00022722"/>
    </source>
</evidence>
<comment type="similarity">
    <text evidence="7 8">Belongs to the PINc/VapC protein family.</text>
</comment>
<evidence type="ECO:0000313" key="11">
    <source>
        <dbReference type="Proteomes" id="UP001595764"/>
    </source>
</evidence>
<dbReference type="PANTHER" id="PTHR33653">
    <property type="entry name" value="RIBONUCLEASE VAPC2"/>
    <property type="match status" value="1"/>
</dbReference>
<dbReference type="Proteomes" id="UP001595764">
    <property type="component" value="Unassembled WGS sequence"/>
</dbReference>
<dbReference type="InterPro" id="IPR050556">
    <property type="entry name" value="Type_II_TA_system_RNase"/>
</dbReference>
<keyword evidence="11" id="KW-1185">Reference proteome</keyword>
<proteinExistence type="inferred from homology"/>
<feature type="binding site" evidence="8">
    <location>
        <position position="99"/>
    </location>
    <ligand>
        <name>Mg(2+)</name>
        <dbReference type="ChEBI" id="CHEBI:18420"/>
    </ligand>
</feature>
<keyword evidence="3 8" id="KW-0540">Nuclease</keyword>
<evidence type="ECO:0000256" key="1">
    <source>
        <dbReference type="ARBA" id="ARBA00001946"/>
    </source>
</evidence>
<evidence type="ECO:0000256" key="8">
    <source>
        <dbReference type="HAMAP-Rule" id="MF_00265"/>
    </source>
</evidence>
<feature type="domain" description="PIN" evidence="9">
    <location>
        <begin position="1"/>
        <end position="123"/>
    </location>
</feature>
<dbReference type="InterPro" id="IPR022907">
    <property type="entry name" value="VapC_family"/>
</dbReference>
<dbReference type="Pfam" id="PF01850">
    <property type="entry name" value="PIN"/>
    <property type="match status" value="1"/>
</dbReference>
<evidence type="ECO:0000259" key="9">
    <source>
        <dbReference type="Pfam" id="PF01850"/>
    </source>
</evidence>
<feature type="binding site" evidence="8">
    <location>
        <position position="4"/>
    </location>
    <ligand>
        <name>Mg(2+)</name>
        <dbReference type="ChEBI" id="CHEBI:18420"/>
    </ligand>
</feature>
<keyword evidence="5 8" id="KW-0378">Hydrolase</keyword>
<evidence type="ECO:0000256" key="4">
    <source>
        <dbReference type="ARBA" id="ARBA00022723"/>
    </source>
</evidence>
<dbReference type="EC" id="3.1.-.-" evidence="8"/>
<reference evidence="11" key="1">
    <citation type="journal article" date="2019" name="Int. J. Syst. Evol. Microbiol.">
        <title>The Global Catalogue of Microorganisms (GCM) 10K type strain sequencing project: providing services to taxonomists for standard genome sequencing and annotation.</title>
        <authorList>
            <consortium name="The Broad Institute Genomics Platform"/>
            <consortium name="The Broad Institute Genome Sequencing Center for Infectious Disease"/>
            <person name="Wu L."/>
            <person name="Ma J."/>
        </authorList>
    </citation>
    <scope>NUCLEOTIDE SEQUENCE [LARGE SCALE GENOMIC DNA]</scope>
    <source>
        <strain evidence="11">CGMCC 4.7682</strain>
    </source>
</reference>